<dbReference type="PANTHER" id="PTHR22734">
    <property type="entry name" value="U3 SMALL NUCLEOLAR RIBONUCLEOPROTEIN PROTEIN IMP4"/>
    <property type="match status" value="1"/>
</dbReference>
<feature type="domain" description="Brix" evidence="2">
    <location>
        <begin position="94"/>
        <end position="277"/>
    </location>
</feature>
<dbReference type="PROSITE" id="PS50833">
    <property type="entry name" value="BRIX"/>
    <property type="match status" value="1"/>
</dbReference>
<dbReference type="InParanoid" id="A0A448YPG9"/>
<protein>
    <submittedName>
        <fullName evidence="3">DEKNAAC103928</fullName>
    </submittedName>
</protein>
<organism evidence="3 4">
    <name type="scientific">Brettanomyces naardenensis</name>
    <name type="common">Yeast</name>
    <dbReference type="NCBI Taxonomy" id="13370"/>
    <lineage>
        <taxon>Eukaryota</taxon>
        <taxon>Fungi</taxon>
        <taxon>Dikarya</taxon>
        <taxon>Ascomycota</taxon>
        <taxon>Saccharomycotina</taxon>
        <taxon>Pichiomycetes</taxon>
        <taxon>Pichiales</taxon>
        <taxon>Pichiaceae</taxon>
        <taxon>Brettanomyces</taxon>
    </lineage>
</organism>
<dbReference type="GO" id="GO:0005730">
    <property type="term" value="C:nucleolus"/>
    <property type="evidence" value="ECO:0007669"/>
    <property type="project" value="TreeGrafter"/>
</dbReference>
<proteinExistence type="predicted"/>
<accession>A0A448YPG9</accession>
<feature type="region of interest" description="Disordered" evidence="1">
    <location>
        <begin position="27"/>
        <end position="57"/>
    </location>
</feature>
<evidence type="ECO:0000313" key="4">
    <source>
        <dbReference type="Proteomes" id="UP000290900"/>
    </source>
</evidence>
<evidence type="ECO:0000256" key="1">
    <source>
        <dbReference type="SAM" id="MobiDB-lite"/>
    </source>
</evidence>
<dbReference type="STRING" id="13370.A0A448YPG9"/>
<dbReference type="Pfam" id="PF04427">
    <property type="entry name" value="Brix"/>
    <property type="match status" value="1"/>
</dbReference>
<dbReference type="OrthoDB" id="264354at2759"/>
<dbReference type="FunFam" id="3.40.50.10480:FF:000002">
    <property type="entry name" value="Ribosome production factor 1"/>
    <property type="match status" value="1"/>
</dbReference>
<dbReference type="Proteomes" id="UP000290900">
    <property type="component" value="Unassembled WGS sequence"/>
</dbReference>
<dbReference type="SUPFAM" id="SSF52954">
    <property type="entry name" value="Class II aaRS ABD-related"/>
    <property type="match status" value="1"/>
</dbReference>
<reference evidence="3 4" key="1">
    <citation type="submission" date="2018-12" db="EMBL/GenBank/DDBJ databases">
        <authorList>
            <person name="Tiukova I."/>
            <person name="Dainat J."/>
        </authorList>
    </citation>
    <scope>NUCLEOTIDE SEQUENCE [LARGE SCALE GENOMIC DNA]</scope>
</reference>
<gene>
    <name evidence="3" type="ORF">BRENAR_LOCUS3571</name>
</gene>
<name>A0A448YPG9_BRENA</name>
<dbReference type="GO" id="GO:0000470">
    <property type="term" value="P:maturation of LSU-rRNA"/>
    <property type="evidence" value="ECO:0007669"/>
    <property type="project" value="TreeGrafter"/>
</dbReference>
<sequence length="296" mass="35275">MPKSESDILKKIKNKELRRKIYGEIKHERSKERLKQRQERAKDEQDHPELKAKRLAENVPDTIESKRVFDETVDAEVEGEDDFDEYFKDLDKDPKVLITTNANAHKEAYEFAAMLVEIFPNATFIKRQRQYSMKDMAKYCANREFSHLIVVNEDKKEVNGMTIIHLPEGPTFYFSISSLVKRARITGHGNPTDHFPELILNNFTTRLGKTVSRLFQSLFPHRPEFKGRQVITLHNQRDFIFFRMHRYVFKENERVGLQELGPEFTLRLRRVQKGIKEEVDWEHRADMDRDKKRFYL</sequence>
<dbReference type="Gene3D" id="3.40.50.10480">
    <property type="entry name" value="Probable brix-domain ribosomal biogenesis protein"/>
    <property type="match status" value="1"/>
</dbReference>
<dbReference type="GO" id="GO:0042134">
    <property type="term" value="F:rRNA primary transcript binding"/>
    <property type="evidence" value="ECO:0007669"/>
    <property type="project" value="InterPro"/>
</dbReference>
<dbReference type="FunCoup" id="A0A448YPG9">
    <property type="interactions" value="975"/>
</dbReference>
<dbReference type="GO" id="GO:0000460">
    <property type="term" value="P:maturation of 5.8S rRNA"/>
    <property type="evidence" value="ECO:0007669"/>
    <property type="project" value="TreeGrafter"/>
</dbReference>
<dbReference type="GO" id="GO:0030687">
    <property type="term" value="C:preribosome, large subunit precursor"/>
    <property type="evidence" value="ECO:0007669"/>
    <property type="project" value="TreeGrafter"/>
</dbReference>
<keyword evidence="4" id="KW-1185">Reference proteome</keyword>
<dbReference type="PANTHER" id="PTHR22734:SF3">
    <property type="entry name" value="RIBOSOME PRODUCTION FACTOR 1"/>
    <property type="match status" value="1"/>
</dbReference>
<feature type="compositionally biased region" description="Basic and acidic residues" evidence="1">
    <location>
        <begin position="27"/>
        <end position="56"/>
    </location>
</feature>
<dbReference type="InterPro" id="IPR007109">
    <property type="entry name" value="Brix"/>
</dbReference>
<dbReference type="SMART" id="SM00879">
    <property type="entry name" value="Brix"/>
    <property type="match status" value="1"/>
</dbReference>
<dbReference type="InterPro" id="IPR044281">
    <property type="entry name" value="IMP4/RPF1"/>
</dbReference>
<evidence type="ECO:0000259" key="2">
    <source>
        <dbReference type="PROSITE" id="PS50833"/>
    </source>
</evidence>
<dbReference type="AlphaFoldDB" id="A0A448YPG9"/>
<dbReference type="EMBL" id="CAACVR010000031">
    <property type="protein sequence ID" value="VEU22840.1"/>
    <property type="molecule type" value="Genomic_DNA"/>
</dbReference>
<evidence type="ECO:0000313" key="3">
    <source>
        <dbReference type="EMBL" id="VEU22840.1"/>
    </source>
</evidence>